<dbReference type="InterPro" id="IPR027443">
    <property type="entry name" value="IPNS-like_sf"/>
</dbReference>
<dbReference type="PANTHER" id="PTHR47990">
    <property type="entry name" value="2-OXOGLUTARATE (2OG) AND FE(II)-DEPENDENT OXYGENASE SUPERFAMILY PROTEIN-RELATED"/>
    <property type="match status" value="1"/>
</dbReference>
<dbReference type="EMBL" id="JBHSON010000119">
    <property type="protein sequence ID" value="MFC5753677.1"/>
    <property type="molecule type" value="Genomic_DNA"/>
</dbReference>
<organism evidence="5 6">
    <name type="scientific">Actinomadura rugatobispora</name>
    <dbReference type="NCBI Taxonomy" id="1994"/>
    <lineage>
        <taxon>Bacteria</taxon>
        <taxon>Bacillati</taxon>
        <taxon>Actinomycetota</taxon>
        <taxon>Actinomycetes</taxon>
        <taxon>Streptosporangiales</taxon>
        <taxon>Thermomonosporaceae</taxon>
        <taxon>Actinomadura</taxon>
    </lineage>
</organism>
<comment type="similarity">
    <text evidence="3">Belongs to the iron/ascorbate-dependent oxidoreductase family.</text>
</comment>
<protein>
    <submittedName>
        <fullName evidence="5">2OG-Fe(II) oxygenase family protein</fullName>
    </submittedName>
</protein>
<keyword evidence="3" id="KW-0408">Iron</keyword>
<dbReference type="Proteomes" id="UP001596074">
    <property type="component" value="Unassembled WGS sequence"/>
</dbReference>
<keyword evidence="2" id="KW-0045">Antibiotic biosynthesis</keyword>
<dbReference type="InterPro" id="IPR044861">
    <property type="entry name" value="IPNS-like_FE2OG_OXY"/>
</dbReference>
<keyword evidence="3" id="KW-0479">Metal-binding</keyword>
<evidence type="ECO:0000256" key="3">
    <source>
        <dbReference type="RuleBase" id="RU003682"/>
    </source>
</evidence>
<proteinExistence type="inferred from homology"/>
<dbReference type="Pfam" id="PF03171">
    <property type="entry name" value="2OG-FeII_Oxy"/>
    <property type="match status" value="1"/>
</dbReference>
<dbReference type="InterPro" id="IPR005123">
    <property type="entry name" value="Oxoglu/Fe-dep_dioxygenase_dom"/>
</dbReference>
<comment type="caution">
    <text evidence="5">The sequence shown here is derived from an EMBL/GenBank/DDBJ whole genome shotgun (WGS) entry which is preliminary data.</text>
</comment>
<keyword evidence="6" id="KW-1185">Reference proteome</keyword>
<name>A0ABW1AGE9_9ACTN</name>
<keyword evidence="3" id="KW-0560">Oxidoreductase</keyword>
<evidence type="ECO:0000313" key="6">
    <source>
        <dbReference type="Proteomes" id="UP001596074"/>
    </source>
</evidence>
<evidence type="ECO:0000313" key="5">
    <source>
        <dbReference type="EMBL" id="MFC5753677.1"/>
    </source>
</evidence>
<gene>
    <name evidence="5" type="ORF">ACFPZN_49355</name>
</gene>
<dbReference type="InterPro" id="IPR050231">
    <property type="entry name" value="Iron_ascorbate_oxido_reductase"/>
</dbReference>
<dbReference type="Pfam" id="PF14226">
    <property type="entry name" value="DIOX_N"/>
    <property type="match status" value="1"/>
</dbReference>
<dbReference type="InterPro" id="IPR026992">
    <property type="entry name" value="DIOX_N"/>
</dbReference>
<dbReference type="Gene3D" id="2.60.120.330">
    <property type="entry name" value="B-lactam Antibiotic, Isopenicillin N Synthase, Chain"/>
    <property type="match status" value="1"/>
</dbReference>
<dbReference type="SUPFAM" id="SSF51197">
    <property type="entry name" value="Clavaminate synthase-like"/>
    <property type="match status" value="1"/>
</dbReference>
<reference evidence="6" key="1">
    <citation type="journal article" date="2019" name="Int. J. Syst. Evol. Microbiol.">
        <title>The Global Catalogue of Microorganisms (GCM) 10K type strain sequencing project: providing services to taxonomists for standard genome sequencing and annotation.</title>
        <authorList>
            <consortium name="The Broad Institute Genomics Platform"/>
            <consortium name="The Broad Institute Genome Sequencing Center for Infectious Disease"/>
            <person name="Wu L."/>
            <person name="Ma J."/>
        </authorList>
    </citation>
    <scope>NUCLEOTIDE SEQUENCE [LARGE SCALE GENOMIC DNA]</scope>
    <source>
        <strain evidence="6">KCTC 42087</strain>
    </source>
</reference>
<sequence>MTDLLTFRLPERVLGTPSDRELGRDMIAAWRADGVVRVATCPVMAQRAVTATAAGRRFFSLPLEYKARHVTDLSYSGYIAPGEDGAAGPADRSEIFTVCRDVPAGDARVREGWPCHGPVPWPDLEYRLAMRGFMDVAGAIGEQLLRLAALGLGLPAIDELTRLTRDGWHHMRMLRFPARSERTERAGTPARAGGDIGAHTDHGLLVIAAQDEAGGLYIRPPAPGEERLRSWLETESTAGRGRCGGEAPWTFVRPVPNVLTVFPGDIMQFLTGGRLMSTPHRIALGDREHYALAYFHEPGFETTVRAPDDLAGGSIHYGTHFTNRFMRCYPDHAATLRILQEGRLATLERLRAAMTPPS</sequence>
<evidence type="ECO:0000259" key="4">
    <source>
        <dbReference type="PROSITE" id="PS51471"/>
    </source>
</evidence>
<comment type="pathway">
    <text evidence="1">Antibiotic biosynthesis.</text>
</comment>
<evidence type="ECO:0000256" key="1">
    <source>
        <dbReference type="ARBA" id="ARBA00004792"/>
    </source>
</evidence>
<dbReference type="PROSITE" id="PS51471">
    <property type="entry name" value="FE2OG_OXY"/>
    <property type="match status" value="1"/>
</dbReference>
<evidence type="ECO:0000256" key="2">
    <source>
        <dbReference type="ARBA" id="ARBA00023194"/>
    </source>
</evidence>
<feature type="domain" description="Fe2OG dioxygenase" evidence="4">
    <location>
        <begin position="167"/>
        <end position="298"/>
    </location>
</feature>
<accession>A0ABW1AGE9</accession>
<dbReference type="RefSeq" id="WP_378290949.1">
    <property type="nucleotide sequence ID" value="NZ_JBHSON010000119.1"/>
</dbReference>